<feature type="domain" description="FAD-binding FR-type" evidence="1">
    <location>
        <begin position="1"/>
        <end position="97"/>
    </location>
</feature>
<dbReference type="PRINTS" id="PR00371">
    <property type="entry name" value="FPNCR"/>
</dbReference>
<dbReference type="InterPro" id="IPR001709">
    <property type="entry name" value="Flavoprot_Pyr_Nucl_cyt_Rdtase"/>
</dbReference>
<dbReference type="PANTHER" id="PTHR47354:SF5">
    <property type="entry name" value="PROTEIN RFBI"/>
    <property type="match status" value="1"/>
</dbReference>
<evidence type="ECO:0000313" key="2">
    <source>
        <dbReference type="EMBL" id="KOH46056.1"/>
    </source>
</evidence>
<dbReference type="Gene3D" id="2.40.30.10">
    <property type="entry name" value="Translation factors"/>
    <property type="match status" value="1"/>
</dbReference>
<accession>A0A0L8VC72</accession>
<dbReference type="InterPro" id="IPR039261">
    <property type="entry name" value="FNR_nucleotide-bd"/>
</dbReference>
<dbReference type="InterPro" id="IPR017938">
    <property type="entry name" value="Riboflavin_synthase-like_b-brl"/>
</dbReference>
<evidence type="ECO:0000313" key="3">
    <source>
        <dbReference type="Proteomes" id="UP000036958"/>
    </source>
</evidence>
<evidence type="ECO:0000259" key="1">
    <source>
        <dbReference type="PROSITE" id="PS51384"/>
    </source>
</evidence>
<protein>
    <recommendedName>
        <fullName evidence="1">FAD-binding FR-type domain-containing protein</fullName>
    </recommendedName>
</protein>
<dbReference type="InterPro" id="IPR050415">
    <property type="entry name" value="MRET"/>
</dbReference>
<dbReference type="Pfam" id="PF00175">
    <property type="entry name" value="NAD_binding_1"/>
    <property type="match status" value="1"/>
</dbReference>
<dbReference type="Proteomes" id="UP000036958">
    <property type="component" value="Unassembled WGS sequence"/>
</dbReference>
<dbReference type="PRINTS" id="PR00410">
    <property type="entry name" value="PHEHYDRXLASE"/>
</dbReference>
<organism evidence="2 3">
    <name type="scientific">Sunxiuqinia dokdonensis</name>
    <dbReference type="NCBI Taxonomy" id="1409788"/>
    <lineage>
        <taxon>Bacteria</taxon>
        <taxon>Pseudomonadati</taxon>
        <taxon>Bacteroidota</taxon>
        <taxon>Bacteroidia</taxon>
        <taxon>Marinilabiliales</taxon>
        <taxon>Prolixibacteraceae</taxon>
        <taxon>Sunxiuqinia</taxon>
    </lineage>
</organism>
<sequence length="216" mass="24898">METQKHQVLELEQLTPETFLIHLDRQNFSFKPGQYAILRNPETGEGREYSIYSSDQENRLSFLVREIKDGEFSRYLRHLKVGSQLAVEGPRGFFILDEKSLNGHPLLFIATGTGISPFHSFVQSYRNLNYQVLHGVHFADEAYGIAAFDPDRYLLCTSREEKGDYFGRVSYYLKAHKVDENSICYLCGNSDMIEEVTNILEGYGISPENIRTEVFF</sequence>
<dbReference type="PROSITE" id="PS51384">
    <property type="entry name" value="FAD_FR"/>
    <property type="match status" value="1"/>
</dbReference>
<dbReference type="InterPro" id="IPR001433">
    <property type="entry name" value="OxRdtase_FAD/NAD-bd"/>
</dbReference>
<keyword evidence="3" id="KW-1185">Reference proteome</keyword>
<proteinExistence type="predicted"/>
<dbReference type="SUPFAM" id="SSF63380">
    <property type="entry name" value="Riboflavin synthase domain-like"/>
    <property type="match status" value="1"/>
</dbReference>
<dbReference type="STRING" id="1409788.NC99_11240"/>
<reference evidence="3" key="1">
    <citation type="submission" date="2015-07" db="EMBL/GenBank/DDBJ databases">
        <title>Genome sequencing of Sunxiuqinia dokdonensis strain SK.</title>
        <authorList>
            <person name="Ahn S."/>
            <person name="Kim B.-C."/>
        </authorList>
    </citation>
    <scope>NUCLEOTIDE SEQUENCE [LARGE SCALE GENOMIC DNA]</scope>
    <source>
        <strain evidence="3">SK</strain>
    </source>
</reference>
<dbReference type="SUPFAM" id="SSF52343">
    <property type="entry name" value="Ferredoxin reductase-like, C-terminal NADP-linked domain"/>
    <property type="match status" value="1"/>
</dbReference>
<dbReference type="InterPro" id="IPR017927">
    <property type="entry name" value="FAD-bd_FR_type"/>
</dbReference>
<dbReference type="PANTHER" id="PTHR47354">
    <property type="entry name" value="NADH OXIDOREDUCTASE HCR"/>
    <property type="match status" value="1"/>
</dbReference>
<dbReference type="EMBL" id="LGIA01000048">
    <property type="protein sequence ID" value="KOH46056.1"/>
    <property type="molecule type" value="Genomic_DNA"/>
</dbReference>
<dbReference type="InterPro" id="IPR008333">
    <property type="entry name" value="Cbr1-like_FAD-bd_dom"/>
</dbReference>
<dbReference type="RefSeq" id="WP_053180518.1">
    <property type="nucleotide sequence ID" value="NZ_LGIA01000048.1"/>
</dbReference>
<dbReference type="GO" id="GO:0016491">
    <property type="term" value="F:oxidoreductase activity"/>
    <property type="evidence" value="ECO:0007669"/>
    <property type="project" value="InterPro"/>
</dbReference>
<name>A0A0L8VC72_9BACT</name>
<dbReference type="AlphaFoldDB" id="A0A0L8VC72"/>
<gene>
    <name evidence="2" type="ORF">NC99_11240</name>
</gene>
<comment type="caution">
    <text evidence="2">The sequence shown here is derived from an EMBL/GenBank/DDBJ whole genome shotgun (WGS) entry which is preliminary data.</text>
</comment>
<dbReference type="OrthoDB" id="9789468at2"/>
<dbReference type="Pfam" id="PF00970">
    <property type="entry name" value="FAD_binding_6"/>
    <property type="match status" value="1"/>
</dbReference>
<dbReference type="Gene3D" id="3.40.50.80">
    <property type="entry name" value="Nucleotide-binding domain of ferredoxin-NADP reductase (FNR) module"/>
    <property type="match status" value="1"/>
</dbReference>